<feature type="domain" description="HTH araC/xylS-type" evidence="4">
    <location>
        <begin position="182"/>
        <end position="280"/>
    </location>
</feature>
<sequence>MSQTLLFEDNYKKFGLNVFSSENLDVINKIKSQPYIKVLFVPADYEISVDFNHYKTEAPTLFFLTYQYFDIKNGNSDEASLLYYNRDFYCIQIHDKEVACDGLLFHNVFEIPKVDLDESEVFIIKNLFQSIKEELEWKESSSEEMIRTYLKQLIIRATRKWKKQNLDNDTVKIPSNELDVFRDFSRHLEIHFREKHNVSDYADLLHIAPKTLTHKFKGLNLDSPNQFIINRILLEAKRLLFYTDKPVKEIAYHLGYEDPAYFNRLFTNKIGSTPTNFKKNYTSGKKYNT</sequence>
<evidence type="ECO:0000313" key="6">
    <source>
        <dbReference type="Proteomes" id="UP000199627"/>
    </source>
</evidence>
<dbReference type="PANTHER" id="PTHR43280:SF32">
    <property type="entry name" value="TRANSCRIPTIONAL REGULATORY PROTEIN"/>
    <property type="match status" value="1"/>
</dbReference>
<dbReference type="Proteomes" id="UP000199627">
    <property type="component" value="Unassembled WGS sequence"/>
</dbReference>
<dbReference type="PROSITE" id="PS01124">
    <property type="entry name" value="HTH_ARAC_FAMILY_2"/>
    <property type="match status" value="1"/>
</dbReference>
<gene>
    <name evidence="5" type="ORF">SAMN05421664_1376</name>
</gene>
<keyword evidence="3" id="KW-0804">Transcription</keyword>
<dbReference type="PANTHER" id="PTHR43280">
    <property type="entry name" value="ARAC-FAMILY TRANSCRIPTIONAL REGULATOR"/>
    <property type="match status" value="1"/>
</dbReference>
<dbReference type="Gene3D" id="1.10.10.60">
    <property type="entry name" value="Homeodomain-like"/>
    <property type="match status" value="1"/>
</dbReference>
<keyword evidence="1" id="KW-0805">Transcription regulation</keyword>
<dbReference type="SMART" id="SM00342">
    <property type="entry name" value="HTH_ARAC"/>
    <property type="match status" value="1"/>
</dbReference>
<evidence type="ECO:0000256" key="3">
    <source>
        <dbReference type="ARBA" id="ARBA00023163"/>
    </source>
</evidence>
<dbReference type="STRING" id="311333.SAMN05421664_1376"/>
<evidence type="ECO:0000259" key="4">
    <source>
        <dbReference type="PROSITE" id="PS01124"/>
    </source>
</evidence>
<evidence type="ECO:0000313" key="5">
    <source>
        <dbReference type="EMBL" id="SDQ37791.1"/>
    </source>
</evidence>
<dbReference type="PRINTS" id="PR00032">
    <property type="entry name" value="HTHARAC"/>
</dbReference>
<dbReference type="InterPro" id="IPR009057">
    <property type="entry name" value="Homeodomain-like_sf"/>
</dbReference>
<dbReference type="GO" id="GO:0003700">
    <property type="term" value="F:DNA-binding transcription factor activity"/>
    <property type="evidence" value="ECO:0007669"/>
    <property type="project" value="InterPro"/>
</dbReference>
<dbReference type="InterPro" id="IPR018060">
    <property type="entry name" value="HTH_AraC"/>
</dbReference>
<dbReference type="SUPFAM" id="SSF46689">
    <property type="entry name" value="Homeodomain-like"/>
    <property type="match status" value="1"/>
</dbReference>
<dbReference type="AlphaFoldDB" id="A0A1H1ADZ9"/>
<keyword evidence="6" id="KW-1185">Reference proteome</keyword>
<dbReference type="RefSeq" id="WP_089754954.1">
    <property type="nucleotide sequence ID" value="NZ_FNKL01000002.1"/>
</dbReference>
<evidence type="ECO:0000256" key="2">
    <source>
        <dbReference type="ARBA" id="ARBA00023125"/>
    </source>
</evidence>
<proteinExistence type="predicted"/>
<dbReference type="Pfam" id="PF12833">
    <property type="entry name" value="HTH_18"/>
    <property type="match status" value="1"/>
</dbReference>
<name>A0A1H1ADZ9_9FLAO</name>
<evidence type="ECO:0000256" key="1">
    <source>
        <dbReference type="ARBA" id="ARBA00023015"/>
    </source>
</evidence>
<dbReference type="InterPro" id="IPR020449">
    <property type="entry name" value="Tscrpt_reg_AraC-type_HTH"/>
</dbReference>
<protein>
    <submittedName>
        <fullName evidence="5">AraC-type DNA-binding protein</fullName>
    </submittedName>
</protein>
<dbReference type="EMBL" id="FNKL01000002">
    <property type="protein sequence ID" value="SDQ37791.1"/>
    <property type="molecule type" value="Genomic_DNA"/>
</dbReference>
<accession>A0A1H1ADZ9</accession>
<reference evidence="6" key="1">
    <citation type="submission" date="2016-10" db="EMBL/GenBank/DDBJ databases">
        <authorList>
            <person name="Varghese N."/>
            <person name="Submissions S."/>
        </authorList>
    </citation>
    <scope>NUCLEOTIDE SEQUENCE [LARGE SCALE GENOMIC DNA]</scope>
    <source>
        <strain evidence="6">DSM 17072</strain>
    </source>
</reference>
<dbReference type="GO" id="GO:0043565">
    <property type="term" value="F:sequence-specific DNA binding"/>
    <property type="evidence" value="ECO:0007669"/>
    <property type="project" value="InterPro"/>
</dbReference>
<dbReference type="OrthoDB" id="2666928at2"/>
<organism evidence="5 6">
    <name type="scientific">Chryseobacterium soldanellicola</name>
    <dbReference type="NCBI Taxonomy" id="311333"/>
    <lineage>
        <taxon>Bacteria</taxon>
        <taxon>Pseudomonadati</taxon>
        <taxon>Bacteroidota</taxon>
        <taxon>Flavobacteriia</taxon>
        <taxon>Flavobacteriales</taxon>
        <taxon>Weeksellaceae</taxon>
        <taxon>Chryseobacterium group</taxon>
        <taxon>Chryseobacterium</taxon>
    </lineage>
</organism>
<keyword evidence="2 5" id="KW-0238">DNA-binding</keyword>